<sequence>MRIPTSVAAFDEIVKGGVPAGSVVILAGEPGSGNVEFAYTSAAKLSIARKYQERRKFMVIEAEDIYIPEGTLYISFSKSEDEIFRAIDLTFNEDLGEAFRDSLKIKDLSVEYFRNSIVPRRWITESTGEFLKRKGDILKEFVNVLDSYSNGRIVIVDSLTDLVTSTRINFENLIDVIKGLRRAAKKWNTVIYLLLTLGVVDKMKENLLFDSVDGVFVFEWHGSESYSKRYRYMYVLKFVGLMAHLEEERIARFNTTLNRRSGFVVVNTEKIG</sequence>
<reference evidence="4" key="1">
    <citation type="submission" date="2010-02" db="EMBL/GenBank/DDBJ databases">
        <title>Complete sequence of Aciduliprofundum boonei T469.</title>
        <authorList>
            <consortium name="US DOE Joint Genome Institute"/>
            <person name="Lucas S."/>
            <person name="Copeland A."/>
            <person name="Lapidus A."/>
            <person name="Cheng J.-F."/>
            <person name="Bruce D."/>
            <person name="Goodwin L."/>
            <person name="Pitluck S."/>
            <person name="Saunders E."/>
            <person name="Detter J.C."/>
            <person name="Han C."/>
            <person name="Tapia R."/>
            <person name="Land M."/>
            <person name="Hauser L."/>
            <person name="Kyrpides N."/>
            <person name="Mikhailova N."/>
            <person name="Flores G."/>
            <person name="Reysenbach A.-L."/>
            <person name="Woyke T."/>
        </authorList>
    </citation>
    <scope>NUCLEOTIDE SEQUENCE</scope>
    <source>
        <strain evidence="4">T469</strain>
    </source>
</reference>
<dbReference type="RefSeq" id="WP_008082623.1">
    <property type="nucleotide sequence ID" value="NC_013926.1"/>
</dbReference>
<organism evidence="4 5">
    <name type="scientific">Aciduliprofundum boonei (strain DSM 19572 / T469)</name>
    <dbReference type="NCBI Taxonomy" id="439481"/>
    <lineage>
        <taxon>Archaea</taxon>
        <taxon>Methanobacteriati</taxon>
        <taxon>Thermoplasmatota</taxon>
        <taxon>DHVE2 group</taxon>
        <taxon>Candidatus Aciduliprofundum</taxon>
    </lineage>
</organism>
<name>B5IA00_ACIB4</name>
<proteinExistence type="predicted"/>
<dbReference type="InterPro" id="IPR014774">
    <property type="entry name" value="KaiC-like_dom"/>
</dbReference>
<keyword evidence="5" id="KW-1185">Reference proteome</keyword>
<dbReference type="EMBL" id="CP001941">
    <property type="protein sequence ID" value="ADD08365.1"/>
    <property type="molecule type" value="Genomic_DNA"/>
</dbReference>
<dbReference type="eggNOG" id="arCOG01172">
    <property type="taxonomic scope" value="Archaea"/>
</dbReference>
<evidence type="ECO:0000313" key="5">
    <source>
        <dbReference type="Proteomes" id="UP000001400"/>
    </source>
</evidence>
<dbReference type="SUPFAM" id="SSF52540">
    <property type="entry name" value="P-loop containing nucleoside triphosphate hydrolases"/>
    <property type="match status" value="1"/>
</dbReference>
<evidence type="ECO:0000313" key="4">
    <source>
        <dbReference type="EMBL" id="ADD08365.1"/>
    </source>
</evidence>
<dbReference type="InterPro" id="IPR027417">
    <property type="entry name" value="P-loop_NTPase"/>
</dbReference>
<gene>
    <name evidence="4" type="ordered locus">Aboo_0554</name>
</gene>
<dbReference type="KEGG" id="abi:Aboo_0554"/>
<evidence type="ECO:0000256" key="2">
    <source>
        <dbReference type="ARBA" id="ARBA00022840"/>
    </source>
</evidence>
<dbReference type="Pfam" id="PF06745">
    <property type="entry name" value="ATPase"/>
    <property type="match status" value="1"/>
</dbReference>
<protein>
    <submittedName>
        <fullName evidence="4">HTR-like protein</fullName>
    </submittedName>
</protein>
<keyword evidence="2" id="KW-0067">ATP-binding</keyword>
<accession>B5IA00</accession>
<dbReference type="HOGENOM" id="CLU_053639_1_0_2"/>
<dbReference type="OrthoDB" id="337234at2157"/>
<dbReference type="GeneID" id="8827499"/>
<feature type="domain" description="KaiC-like" evidence="3">
    <location>
        <begin position="3"/>
        <end position="237"/>
    </location>
</feature>
<evidence type="ECO:0000256" key="1">
    <source>
        <dbReference type="ARBA" id="ARBA00022741"/>
    </source>
</evidence>
<keyword evidence="1" id="KW-0547">Nucleotide-binding</keyword>
<dbReference type="PANTHER" id="PTHR43637:SF2">
    <property type="entry name" value="PROTEIN GVPD 1"/>
    <property type="match status" value="1"/>
</dbReference>
<dbReference type="Proteomes" id="UP000001400">
    <property type="component" value="Chromosome"/>
</dbReference>
<dbReference type="GO" id="GO:0005524">
    <property type="term" value="F:ATP binding"/>
    <property type="evidence" value="ECO:0007669"/>
    <property type="project" value="UniProtKB-KW"/>
</dbReference>
<dbReference type="STRING" id="439481.Aboo_0554"/>
<dbReference type="AlphaFoldDB" id="B5IA00"/>
<evidence type="ECO:0000259" key="3">
    <source>
        <dbReference type="Pfam" id="PF06745"/>
    </source>
</evidence>
<dbReference type="Gene3D" id="3.40.50.300">
    <property type="entry name" value="P-loop containing nucleotide triphosphate hydrolases"/>
    <property type="match status" value="1"/>
</dbReference>
<dbReference type="PANTHER" id="PTHR43637">
    <property type="entry name" value="UPF0273 PROTEIN TM_0370"/>
    <property type="match status" value="1"/>
</dbReference>